<dbReference type="PANTHER" id="PTHR43586">
    <property type="entry name" value="CYSTEINE DESULFURASE"/>
    <property type="match status" value="1"/>
</dbReference>
<dbReference type="STRING" id="511.UZ73_18115"/>
<evidence type="ECO:0000256" key="3">
    <source>
        <dbReference type="ARBA" id="ARBA00012239"/>
    </source>
</evidence>
<keyword evidence="4" id="KW-0808">Transferase</keyword>
<dbReference type="KEGG" id="afa:UZ73_18115"/>
<keyword evidence="5" id="KW-0663">Pyridoxal phosphate</keyword>
<dbReference type="Gene3D" id="3.40.640.10">
    <property type="entry name" value="Type I PLP-dependent aspartate aminotransferase-like (Major domain)"/>
    <property type="match status" value="1"/>
</dbReference>
<evidence type="ECO:0000256" key="1">
    <source>
        <dbReference type="ARBA" id="ARBA00001933"/>
    </source>
</evidence>
<dbReference type="NCBIfam" id="TIGR01979">
    <property type="entry name" value="sufS"/>
    <property type="match status" value="1"/>
</dbReference>
<gene>
    <name evidence="8" type="ORF">DF183_17325</name>
</gene>
<proteinExistence type="inferred from homology"/>
<dbReference type="PANTHER" id="PTHR43586:SF8">
    <property type="entry name" value="CYSTEINE DESULFURASE 1, CHLOROPLASTIC"/>
    <property type="match status" value="1"/>
</dbReference>
<evidence type="ECO:0000256" key="4">
    <source>
        <dbReference type="ARBA" id="ARBA00022679"/>
    </source>
</evidence>
<dbReference type="SUPFAM" id="SSF53383">
    <property type="entry name" value="PLP-dependent transferases"/>
    <property type="match status" value="1"/>
</dbReference>
<feature type="domain" description="Aminotransferase class V" evidence="7">
    <location>
        <begin position="33"/>
        <end position="401"/>
    </location>
</feature>
<organism evidence="8 9">
    <name type="scientific">Alcaligenes faecalis</name>
    <dbReference type="NCBI Taxonomy" id="511"/>
    <lineage>
        <taxon>Bacteria</taxon>
        <taxon>Pseudomonadati</taxon>
        <taxon>Pseudomonadota</taxon>
        <taxon>Betaproteobacteria</taxon>
        <taxon>Burkholderiales</taxon>
        <taxon>Alcaligenaceae</taxon>
        <taxon>Alcaligenes</taxon>
    </lineage>
</organism>
<accession>A0A2U2BHR0</accession>
<comment type="catalytic activity">
    <reaction evidence="6">
        <text>(sulfur carrier)-H + L-cysteine = (sulfur carrier)-SH + L-alanine</text>
        <dbReference type="Rhea" id="RHEA:43892"/>
        <dbReference type="Rhea" id="RHEA-COMP:14737"/>
        <dbReference type="Rhea" id="RHEA-COMP:14739"/>
        <dbReference type="ChEBI" id="CHEBI:29917"/>
        <dbReference type="ChEBI" id="CHEBI:35235"/>
        <dbReference type="ChEBI" id="CHEBI:57972"/>
        <dbReference type="ChEBI" id="CHEBI:64428"/>
        <dbReference type="EC" id="2.8.1.7"/>
    </reaction>
</comment>
<dbReference type="InterPro" id="IPR010970">
    <property type="entry name" value="Cys_dSase_SufS"/>
</dbReference>
<name>A0A2U2BHR0_ALCFA</name>
<dbReference type="EMBL" id="QEXO01000004">
    <property type="protein sequence ID" value="PWE13554.1"/>
    <property type="molecule type" value="Genomic_DNA"/>
</dbReference>
<evidence type="ECO:0000313" key="9">
    <source>
        <dbReference type="Proteomes" id="UP000245216"/>
    </source>
</evidence>
<dbReference type="Gene3D" id="3.90.1150.10">
    <property type="entry name" value="Aspartate Aminotransferase, domain 1"/>
    <property type="match status" value="1"/>
</dbReference>
<reference evidence="8 9" key="1">
    <citation type="submission" date="2018-05" db="EMBL/GenBank/DDBJ databases">
        <title>Genome Sequence of an Efficient Indole-Degrading Bacterium, Alcaligenes sp.YBY.</title>
        <authorList>
            <person name="Yang B."/>
        </authorList>
    </citation>
    <scope>NUCLEOTIDE SEQUENCE [LARGE SCALE GENOMIC DNA]</scope>
    <source>
        <strain evidence="8 9">YBY</strain>
    </source>
</reference>
<dbReference type="RefSeq" id="WP_045931417.1">
    <property type="nucleotide sequence ID" value="NZ_CP013119.1"/>
</dbReference>
<sequence>MNAPMPVTAAGLLNHREDFPILARPIRGQRLSYLDNGATTQKPRSVIEAEARFYEQSNANIHRGVHWLSQHATELYDQARSTVRAFLNAARDEEIVFTRGTTESINLVAYSWGMDNLKAGDEILLTGLEHHSNIVPWQLVAQRTGAVIRVVPVLDNGELDQEAFKQLLNEKTRLLGLVHVSNALGTINPVAEMIRQAHAVGAKVLVDGAQSVPHGVVDVQALDADFYTFSAHKLYGPTGMGALYVRYEILDSMSPWMGGGDMITTVSFEQSNYAPVPQRFEAGTPNIAGAITMAAAIDYVMGIGMQRIADHEALLLDYATEALLAMPGIRIIGTAAHKAGIVSFLVDGIHPHDLGTILDMDGVAVRAGHHCAMPLMTRFGIPGTARASFALYNDYADIDALLGSLRKAQKLFGVG</sequence>
<evidence type="ECO:0000256" key="2">
    <source>
        <dbReference type="ARBA" id="ARBA00010447"/>
    </source>
</evidence>
<evidence type="ECO:0000256" key="5">
    <source>
        <dbReference type="ARBA" id="ARBA00022898"/>
    </source>
</evidence>
<dbReference type="CDD" id="cd06453">
    <property type="entry name" value="SufS_like"/>
    <property type="match status" value="1"/>
</dbReference>
<dbReference type="InterPro" id="IPR015421">
    <property type="entry name" value="PyrdxlP-dep_Trfase_major"/>
</dbReference>
<evidence type="ECO:0000256" key="6">
    <source>
        <dbReference type="ARBA" id="ARBA00050776"/>
    </source>
</evidence>
<comment type="caution">
    <text evidence="8">The sequence shown here is derived from an EMBL/GenBank/DDBJ whole genome shotgun (WGS) entry which is preliminary data.</text>
</comment>
<dbReference type="GeneID" id="29371387"/>
<comment type="cofactor">
    <cofactor evidence="1">
        <name>pyridoxal 5'-phosphate</name>
        <dbReference type="ChEBI" id="CHEBI:597326"/>
    </cofactor>
</comment>
<reference evidence="8 9" key="2">
    <citation type="submission" date="2018-05" db="EMBL/GenBank/DDBJ databases">
        <authorList>
            <person name="Lanie J.A."/>
            <person name="Ng W.-L."/>
            <person name="Kazmierczak K.M."/>
            <person name="Andrzejewski T.M."/>
            <person name="Davidsen T.M."/>
            <person name="Wayne K.J."/>
            <person name="Tettelin H."/>
            <person name="Glass J.I."/>
            <person name="Rusch D."/>
            <person name="Podicherti R."/>
            <person name="Tsui H.-C.T."/>
            <person name="Winkler M.E."/>
        </authorList>
    </citation>
    <scope>NUCLEOTIDE SEQUENCE [LARGE SCALE GENOMIC DNA]</scope>
    <source>
        <strain evidence="8 9">YBY</strain>
    </source>
</reference>
<dbReference type="Pfam" id="PF00266">
    <property type="entry name" value="Aminotran_5"/>
    <property type="match status" value="1"/>
</dbReference>
<dbReference type="GO" id="GO:0030170">
    <property type="term" value="F:pyridoxal phosphate binding"/>
    <property type="evidence" value="ECO:0007669"/>
    <property type="project" value="InterPro"/>
</dbReference>
<dbReference type="InterPro" id="IPR015424">
    <property type="entry name" value="PyrdxlP-dep_Trfase"/>
</dbReference>
<dbReference type="Proteomes" id="UP000245216">
    <property type="component" value="Unassembled WGS sequence"/>
</dbReference>
<dbReference type="GO" id="GO:0031071">
    <property type="term" value="F:cysteine desulfurase activity"/>
    <property type="evidence" value="ECO:0007669"/>
    <property type="project" value="UniProtKB-EC"/>
</dbReference>
<protein>
    <recommendedName>
        <fullName evidence="3">cysteine desulfurase</fullName>
        <ecNumber evidence="3">2.8.1.7</ecNumber>
    </recommendedName>
</protein>
<dbReference type="GO" id="GO:0006534">
    <property type="term" value="P:cysteine metabolic process"/>
    <property type="evidence" value="ECO:0007669"/>
    <property type="project" value="InterPro"/>
</dbReference>
<comment type="similarity">
    <text evidence="2">Belongs to the class-V pyridoxal-phosphate-dependent aminotransferase family. Csd subfamily.</text>
</comment>
<evidence type="ECO:0000259" key="7">
    <source>
        <dbReference type="Pfam" id="PF00266"/>
    </source>
</evidence>
<dbReference type="AlphaFoldDB" id="A0A2U2BHR0"/>
<evidence type="ECO:0000313" key="8">
    <source>
        <dbReference type="EMBL" id="PWE13554.1"/>
    </source>
</evidence>
<dbReference type="InterPro" id="IPR000192">
    <property type="entry name" value="Aminotrans_V_dom"/>
</dbReference>
<dbReference type="InterPro" id="IPR015422">
    <property type="entry name" value="PyrdxlP-dep_Trfase_small"/>
</dbReference>
<dbReference type="EC" id="2.8.1.7" evidence="3"/>